<reference evidence="1 2" key="1">
    <citation type="journal article" date="2019" name="Commun. Biol.">
        <title>The bagworm genome reveals a unique fibroin gene that provides high tensile strength.</title>
        <authorList>
            <person name="Kono N."/>
            <person name="Nakamura H."/>
            <person name="Ohtoshi R."/>
            <person name="Tomita M."/>
            <person name="Numata K."/>
            <person name="Arakawa K."/>
        </authorList>
    </citation>
    <scope>NUCLEOTIDE SEQUENCE [LARGE SCALE GENOMIC DNA]</scope>
</reference>
<keyword evidence="2" id="KW-1185">Reference proteome</keyword>
<evidence type="ECO:0000313" key="1">
    <source>
        <dbReference type="EMBL" id="GBP40627.1"/>
    </source>
</evidence>
<sequence length="110" mass="11720">MGGADHAAPSSTVLKRCNPQCQHTNICSAANPGSYVRQCNLANSGILPQPSRAVQASVDTGLDCAAFNQQELFVLPVFDFHCQYSRMTPTPLPYARPLVASLAAAERSSI</sequence>
<dbReference type="AlphaFoldDB" id="A0A4C1VQJ9"/>
<name>A0A4C1VQJ9_EUMVA</name>
<dbReference type="Proteomes" id="UP000299102">
    <property type="component" value="Unassembled WGS sequence"/>
</dbReference>
<organism evidence="1 2">
    <name type="scientific">Eumeta variegata</name>
    <name type="common">Bagworm moth</name>
    <name type="synonym">Eumeta japonica</name>
    <dbReference type="NCBI Taxonomy" id="151549"/>
    <lineage>
        <taxon>Eukaryota</taxon>
        <taxon>Metazoa</taxon>
        <taxon>Ecdysozoa</taxon>
        <taxon>Arthropoda</taxon>
        <taxon>Hexapoda</taxon>
        <taxon>Insecta</taxon>
        <taxon>Pterygota</taxon>
        <taxon>Neoptera</taxon>
        <taxon>Endopterygota</taxon>
        <taxon>Lepidoptera</taxon>
        <taxon>Glossata</taxon>
        <taxon>Ditrysia</taxon>
        <taxon>Tineoidea</taxon>
        <taxon>Psychidae</taxon>
        <taxon>Oiketicinae</taxon>
        <taxon>Eumeta</taxon>
    </lineage>
</organism>
<protein>
    <submittedName>
        <fullName evidence="1">Uncharacterized protein</fullName>
    </submittedName>
</protein>
<proteinExistence type="predicted"/>
<accession>A0A4C1VQJ9</accession>
<comment type="caution">
    <text evidence="1">The sequence shown here is derived from an EMBL/GenBank/DDBJ whole genome shotgun (WGS) entry which is preliminary data.</text>
</comment>
<dbReference type="EMBL" id="BGZK01000384">
    <property type="protein sequence ID" value="GBP40627.1"/>
    <property type="molecule type" value="Genomic_DNA"/>
</dbReference>
<gene>
    <name evidence="1" type="ORF">EVAR_41707_1</name>
</gene>
<evidence type="ECO:0000313" key="2">
    <source>
        <dbReference type="Proteomes" id="UP000299102"/>
    </source>
</evidence>